<reference evidence="2" key="1">
    <citation type="submission" date="2015-10" db="EMBL/GenBank/DDBJ databases">
        <authorList>
            <person name="Regsiter A."/>
            <person name="william w."/>
        </authorList>
    </citation>
    <scope>NUCLEOTIDE SEQUENCE [LARGE SCALE GENOMIC DNA]</scope>
</reference>
<gene>
    <name evidence="1" type="ORF">PL9214630013</name>
</gene>
<keyword evidence="2" id="KW-1185">Reference proteome</keyword>
<evidence type="ECO:0000313" key="1">
    <source>
        <dbReference type="EMBL" id="CUR33993.1"/>
    </source>
</evidence>
<dbReference type="EMBL" id="CZDF01000170">
    <property type="protein sequence ID" value="CUR33993.1"/>
    <property type="molecule type" value="Genomic_DNA"/>
</dbReference>
<sequence length="42" mass="4499">MAIQKAGNVKEYGDALKSFSDPDILSEISELNGMVANLTTNL</sequence>
<evidence type="ECO:0000313" key="2">
    <source>
        <dbReference type="Proteomes" id="UP000184315"/>
    </source>
</evidence>
<dbReference type="AlphaFoldDB" id="A0A1J1LR08"/>
<accession>A0A1J1LR08</accession>
<dbReference type="Proteomes" id="UP000184315">
    <property type="component" value="Unassembled WGS sequence"/>
</dbReference>
<proteinExistence type="predicted"/>
<dbReference type="RefSeq" id="WP_281250349.1">
    <property type="nucleotide sequence ID" value="NZ_LN889811.1"/>
</dbReference>
<name>A0A1J1LR08_9CYAN</name>
<organism evidence="1 2">
    <name type="scientific">Planktothrix tepida PCC 9214</name>
    <dbReference type="NCBI Taxonomy" id="671072"/>
    <lineage>
        <taxon>Bacteria</taxon>
        <taxon>Bacillati</taxon>
        <taxon>Cyanobacteriota</taxon>
        <taxon>Cyanophyceae</taxon>
        <taxon>Oscillatoriophycideae</taxon>
        <taxon>Oscillatoriales</taxon>
        <taxon>Microcoleaceae</taxon>
        <taxon>Planktothrix</taxon>
    </lineage>
</organism>
<protein>
    <submittedName>
        <fullName evidence="1">Uncharacterized protein</fullName>
    </submittedName>
</protein>